<dbReference type="InterPro" id="IPR055557">
    <property type="entry name" value="DUF7133"/>
</dbReference>
<accession>A0ABU5F9F9</accession>
<dbReference type="Pfam" id="PF23500">
    <property type="entry name" value="DUF7133"/>
    <property type="match status" value="1"/>
</dbReference>
<dbReference type="Gene3D" id="2.60.120.560">
    <property type="entry name" value="Exo-inulinase, domain 1"/>
    <property type="match status" value="1"/>
</dbReference>
<dbReference type="SUPFAM" id="SSF50952">
    <property type="entry name" value="Soluble quinoprotein glucose dehydrogenase"/>
    <property type="match status" value="1"/>
</dbReference>
<evidence type="ECO:0000256" key="3">
    <source>
        <dbReference type="ARBA" id="ARBA00023004"/>
    </source>
</evidence>
<dbReference type="InterPro" id="IPR013428">
    <property type="entry name" value="Membrane-bound_put_N"/>
</dbReference>
<dbReference type="InterPro" id="IPR011041">
    <property type="entry name" value="Quinoprot_gluc/sorb_DH_b-prop"/>
</dbReference>
<dbReference type="InterPro" id="IPR036909">
    <property type="entry name" value="Cyt_c-like_dom_sf"/>
</dbReference>
<dbReference type="InterPro" id="IPR009056">
    <property type="entry name" value="Cyt_c-like_dom"/>
</dbReference>
<comment type="caution">
    <text evidence="6">The sequence shown here is derived from an EMBL/GenBank/DDBJ whole genome shotgun (WGS) entry which is preliminary data.</text>
</comment>
<dbReference type="Pfam" id="PF13646">
    <property type="entry name" value="HEAT_2"/>
    <property type="match status" value="1"/>
</dbReference>
<dbReference type="Gene3D" id="2.120.10.30">
    <property type="entry name" value="TolB, C-terminal domain"/>
    <property type="match status" value="1"/>
</dbReference>
<keyword evidence="7" id="KW-1185">Reference proteome</keyword>
<dbReference type="SUPFAM" id="SSF48371">
    <property type="entry name" value="ARM repeat"/>
    <property type="match status" value="2"/>
</dbReference>
<dbReference type="InterPro" id="IPR016024">
    <property type="entry name" value="ARM-type_fold"/>
</dbReference>
<dbReference type="PANTHER" id="PTHR33546:SF1">
    <property type="entry name" value="LARGE, MULTIFUNCTIONAL SECRETED PROTEIN"/>
    <property type="match status" value="1"/>
</dbReference>
<dbReference type="SUPFAM" id="SSF46626">
    <property type="entry name" value="Cytochrome c"/>
    <property type="match status" value="1"/>
</dbReference>
<gene>
    <name evidence="6" type="ORF">R5W23_005431</name>
</gene>
<dbReference type="PROSITE" id="PS51007">
    <property type="entry name" value="CYTC"/>
    <property type="match status" value="1"/>
</dbReference>
<keyword evidence="1 4" id="KW-0349">Heme</keyword>
<dbReference type="InterPro" id="IPR010496">
    <property type="entry name" value="AL/BT2_dom"/>
</dbReference>
<dbReference type="EMBL" id="JAXBLV010000252">
    <property type="protein sequence ID" value="MDY3563809.1"/>
    <property type="molecule type" value="Genomic_DNA"/>
</dbReference>
<dbReference type="Pfam" id="PF06439">
    <property type="entry name" value="3keto-disac_hyd"/>
    <property type="match status" value="1"/>
</dbReference>
<dbReference type="Gene3D" id="1.25.10.10">
    <property type="entry name" value="Leucine-rich Repeat Variant"/>
    <property type="match status" value="2"/>
</dbReference>
<dbReference type="NCBIfam" id="TIGR02603">
    <property type="entry name" value="CxxCH_TIGR02603"/>
    <property type="match status" value="1"/>
</dbReference>
<protein>
    <submittedName>
        <fullName evidence="6">DUF1080 domain-containing protein</fullName>
    </submittedName>
</protein>
<evidence type="ECO:0000313" key="6">
    <source>
        <dbReference type="EMBL" id="MDY3563809.1"/>
    </source>
</evidence>
<evidence type="ECO:0000256" key="1">
    <source>
        <dbReference type="ARBA" id="ARBA00022617"/>
    </source>
</evidence>
<keyword evidence="3 4" id="KW-0408">Iron</keyword>
<dbReference type="PANTHER" id="PTHR33546">
    <property type="entry name" value="LARGE, MULTIFUNCTIONAL SECRETED PROTEIN-RELATED"/>
    <property type="match status" value="1"/>
</dbReference>
<dbReference type="InterPro" id="IPR011042">
    <property type="entry name" value="6-blade_b-propeller_TolB-like"/>
</dbReference>
<evidence type="ECO:0000256" key="2">
    <source>
        <dbReference type="ARBA" id="ARBA00022723"/>
    </source>
</evidence>
<dbReference type="RefSeq" id="WP_320689942.1">
    <property type="nucleotide sequence ID" value="NZ_JAXBLV010000252.1"/>
</dbReference>
<feature type="domain" description="Cytochrome c" evidence="5">
    <location>
        <begin position="1035"/>
        <end position="1167"/>
    </location>
</feature>
<reference evidence="7" key="1">
    <citation type="journal article" date="2023" name="Mar. Drugs">
        <title>Gemmata algarum, a Novel Planctomycete Isolated from an Algal Mat, Displays Antimicrobial Activity.</title>
        <authorList>
            <person name="Kumar G."/>
            <person name="Kallscheuer N."/>
            <person name="Kashif M."/>
            <person name="Ahamad S."/>
            <person name="Jagadeeshwari U."/>
            <person name="Pannikurungottu S."/>
            <person name="Haufschild T."/>
            <person name="Kabuu M."/>
            <person name="Sasikala C."/>
            <person name="Jogler C."/>
            <person name="Ramana C."/>
        </authorList>
    </citation>
    <scope>NUCLEOTIDE SEQUENCE [LARGE SCALE GENOMIC DNA]</scope>
    <source>
        <strain evidence="7">JC673</strain>
    </source>
</reference>
<proteinExistence type="predicted"/>
<organism evidence="6 7">
    <name type="scientific">Gemmata algarum</name>
    <dbReference type="NCBI Taxonomy" id="2975278"/>
    <lineage>
        <taxon>Bacteria</taxon>
        <taxon>Pseudomonadati</taxon>
        <taxon>Planctomycetota</taxon>
        <taxon>Planctomycetia</taxon>
        <taxon>Gemmatales</taxon>
        <taxon>Gemmataceae</taxon>
        <taxon>Gemmata</taxon>
    </lineage>
</organism>
<dbReference type="InterPro" id="IPR013427">
    <property type="entry name" value="Haem-bd_dom_put"/>
</dbReference>
<dbReference type="NCBIfam" id="TIGR02604">
    <property type="entry name" value="Piru_Ver_Nterm"/>
    <property type="match status" value="1"/>
</dbReference>
<sequence length="1352" mass="147110">MLTAILSAALLWPAADPVPNDAGVLPLGADGKPLNLDFETGDLRDWTLDGAAFKGQPVQDDTVKARRGDMRSRHQGRFWIGGYEKAGDRPTGTLTSAPFKVTHPWASFLVGGGQHATETCVEVVSGKDVIFRATGTEVEDMYRVPVDLTKHQGKEVFVRIVDRHSGGWGHINFDDFRFHEKKPNVPERPHVAPAVADTYKHAGLKPLDAAKAMTVPDGFSVALFAGEPDVHQPIAFCTDHRGRLWVVEAYVYPRRNPAPGPVLPEKDRAKGDKILIFEDTDGDGTFDKRTVFFEGLNLASGIEFGFGGVWVGAAPYFLFIPHDQETDKAGEPKILLDGWGYQDTHETLNSFIWGPDGWLYGCHGVFTHSNVGKPGAPDAERQRINAGIWRYHPTKHTFEVFARGTSNPWGLDYNAHGDFFIEACVIPHMWHIIPGARYQRQAGTDFNPYTYGEIGTIALHRHYAGATPHGGNGRSDSVGGGHAHAGLLCYQGGAWPKEYHGKLFMGNLHGHRLNVDVVTPKGSGYVADRNPDFLLTNDKWAIPLALRSGPDGNVYLLDWYDQQICHLTQPEKWDRTNGRIYKISHKDAKPVRGVDLSKATDEELVKYQSHENDWYARTARRVLQERAANKPLRPDAVSELGRILREDKHELNRVKALWALRAAGGATAKVLVKATKDASPLVRAWAVRFIAEGYAGRTEGARLDAANLGAVDANAPSAVVRLALASAAQKLRTAERAELLRQLLAHAEDATDHNLPYLYWYALEPLCAEAPAKALGLAADGKITFVFQSAARRVGALGTPEAFDLLTGALAGAKTDAERVAYFRGLQEGALGKRALPMPKGWGAAFEALMKSPDGAVRQQALGLAAVFGDRGALATLRKVLGDATADAAARLAALTALVDAKDVDAVPLLQSALADKELRGAALRALAAFDDAKTPAAILAQYPALTLVEKRDAVATLAARPGFAKELMSAVAAKKLPAADVPAEVVRQLRGYDDPALNKQIADLWGVVRESPAERKRLIAEWKAKLTKAAVPAGDVNLGRTVFAKTCQQCHTLYGTGGKVGPEITGANRGSIDYLLENILDPSAVIPKEYAATRLVLADDRVVTGIVKGEANGLLTVVTDRETLTIPAGDVASRKPSELSMMPDDILRQVSEFEFRSLVAYLQTESQVPLLANADSAKEFFNGKDLSNWDGDAGLWSVEGGEIVGRSKTGLKRNTFLKSHAAVENFRLSLKVKLSPNKENSGIQFRSVPLPDGEMRGPQADIGAGWWGKLYEESGRGLLAKEGGEKFVKPDDWNDYAVEAVGGRVRIWINGHLCTDYEDEKLARRGVVGLQLHSGGPLEVRFKEVKLEVLK</sequence>
<evidence type="ECO:0000259" key="5">
    <source>
        <dbReference type="PROSITE" id="PS51007"/>
    </source>
</evidence>
<dbReference type="Proteomes" id="UP001272242">
    <property type="component" value="Unassembled WGS sequence"/>
</dbReference>
<dbReference type="Gene3D" id="1.10.760.10">
    <property type="entry name" value="Cytochrome c-like domain"/>
    <property type="match status" value="1"/>
</dbReference>
<name>A0ABU5F9F9_9BACT</name>
<evidence type="ECO:0000313" key="7">
    <source>
        <dbReference type="Proteomes" id="UP001272242"/>
    </source>
</evidence>
<keyword evidence="2 4" id="KW-0479">Metal-binding</keyword>
<evidence type="ECO:0000256" key="4">
    <source>
        <dbReference type="PROSITE-ProRule" id="PRU00433"/>
    </source>
</evidence>
<dbReference type="InterPro" id="IPR011989">
    <property type="entry name" value="ARM-like"/>
</dbReference>